<feature type="compositionally biased region" description="Polar residues" evidence="1">
    <location>
        <begin position="544"/>
        <end position="558"/>
    </location>
</feature>
<feature type="compositionally biased region" description="Low complexity" evidence="1">
    <location>
        <begin position="491"/>
        <end position="502"/>
    </location>
</feature>
<evidence type="ECO:0000256" key="1">
    <source>
        <dbReference type="SAM" id="MobiDB-lite"/>
    </source>
</evidence>
<feature type="compositionally biased region" description="Low complexity" evidence="1">
    <location>
        <begin position="270"/>
        <end position="284"/>
    </location>
</feature>
<feature type="region of interest" description="Disordered" evidence="1">
    <location>
        <begin position="715"/>
        <end position="753"/>
    </location>
</feature>
<protein>
    <submittedName>
        <fullName evidence="2">Uncharacterized protein</fullName>
    </submittedName>
</protein>
<proteinExistence type="predicted"/>
<feature type="region of interest" description="Disordered" evidence="1">
    <location>
        <begin position="441"/>
        <end position="505"/>
    </location>
</feature>
<sequence length="753" mass="81070">MNGVQEDLGTARREYISTVDSTRLRNTRVEVIEATRRSNVPGSVEQRVAEANKSRLEGWATVYKKIGDTGDLEHLDNLLNGQSHRLQLNNSLRDSGVHNHAPPGKKSDNSLGVAPKVPVLHGPTTSLLSSTSKRPRVRSGRTVSKTTQPVPKPPQAHGALDQALDVNNGVSKTNAKSQKPPTRSTSSALNAPTPKTWRPLGNFARKLSTPEAFLAVARSVVTTRVPEATATAPMDVSDNIRQSSGQNITSRSESIASAEGVVSTARDLSSDSMSLDSSEEQQSQACPLDKACQLKEGKPSNTEPHAPVTVEQDPAPRSPLDQSEEILLDLSCATPSEFEPEIGVSPALEELKGLDFTQSNEPQDSSISGIVNANRELAFGEISPKDQKPSESDNADATLRPIDEELAEEYQREIDIICELLERTTLSETFLSKLTECKEELESRLRPRRVTKPDVGQSQHLSTPKVITPKKPENAIPAPDVETPMPSREISSPQTSNPPSQSRLNAAAPQFTPKAFTQYRSLSNATSTDSSSSFHSIPSKVLAQPQSEGAPSDSTVVRATNDRRSPPPRAEPISTDSTIFVTRTSDDTHIFGDHLLPGGGARKQEESHIFGDHLLPGRPVTRPPVSKPSASSAYEFVLSSASAPKPFAFTFSLPQQLPNPTNSNTSISSNAKCPDGSELTPNAPQFVPAKDTLCLKPTNVPASAGAVDYTRKPAIMESIHAPKPKSQPAPATESRRKPSFGQGLMGSRYADTK</sequence>
<organism evidence="2 3">
    <name type="scientific">Aspergillus lucknowensis</name>
    <dbReference type="NCBI Taxonomy" id="176173"/>
    <lineage>
        <taxon>Eukaryota</taxon>
        <taxon>Fungi</taxon>
        <taxon>Dikarya</taxon>
        <taxon>Ascomycota</taxon>
        <taxon>Pezizomycotina</taxon>
        <taxon>Eurotiomycetes</taxon>
        <taxon>Eurotiomycetidae</taxon>
        <taxon>Eurotiales</taxon>
        <taxon>Aspergillaceae</taxon>
        <taxon>Aspergillus</taxon>
        <taxon>Aspergillus subgen. Nidulantes</taxon>
    </lineage>
</organism>
<feature type="compositionally biased region" description="Polar residues" evidence="1">
    <location>
        <begin position="171"/>
        <end position="190"/>
    </location>
</feature>
<feature type="region of interest" description="Disordered" evidence="1">
    <location>
        <begin position="232"/>
        <end position="319"/>
    </location>
</feature>
<comment type="caution">
    <text evidence="2">The sequence shown here is derived from an EMBL/GenBank/DDBJ whole genome shotgun (WGS) entry which is preliminary data.</text>
</comment>
<feature type="compositionally biased region" description="Polar residues" evidence="1">
    <location>
        <begin position="123"/>
        <end position="132"/>
    </location>
</feature>
<accession>A0ABR4LTN2</accession>
<feature type="compositionally biased region" description="Low complexity" evidence="1">
    <location>
        <begin position="660"/>
        <end position="670"/>
    </location>
</feature>
<dbReference type="RefSeq" id="XP_070886874.1">
    <property type="nucleotide sequence ID" value="XM_071035313.1"/>
</dbReference>
<dbReference type="EMBL" id="JBFXLQ010000016">
    <property type="protein sequence ID" value="KAL2867895.1"/>
    <property type="molecule type" value="Genomic_DNA"/>
</dbReference>
<gene>
    <name evidence="2" type="ORF">BJX67DRAFT_69361</name>
</gene>
<feature type="region of interest" description="Disordered" evidence="1">
    <location>
        <begin position="660"/>
        <end position="684"/>
    </location>
</feature>
<feature type="region of interest" description="Disordered" evidence="1">
    <location>
        <begin position="93"/>
        <end position="158"/>
    </location>
</feature>
<keyword evidence="3" id="KW-1185">Reference proteome</keyword>
<feature type="region of interest" description="Disordered" evidence="1">
    <location>
        <begin position="171"/>
        <end position="200"/>
    </location>
</feature>
<feature type="compositionally biased region" description="Low complexity" evidence="1">
    <location>
        <begin position="522"/>
        <end position="541"/>
    </location>
</feature>
<dbReference type="Proteomes" id="UP001610432">
    <property type="component" value="Unassembled WGS sequence"/>
</dbReference>
<evidence type="ECO:0000313" key="2">
    <source>
        <dbReference type="EMBL" id="KAL2867895.1"/>
    </source>
</evidence>
<name>A0ABR4LTN2_9EURO</name>
<feature type="region of interest" description="Disordered" evidence="1">
    <location>
        <begin position="522"/>
        <end position="574"/>
    </location>
</feature>
<reference evidence="2 3" key="1">
    <citation type="submission" date="2024-07" db="EMBL/GenBank/DDBJ databases">
        <title>Section-level genome sequencing and comparative genomics of Aspergillus sections Usti and Cavernicolus.</title>
        <authorList>
            <consortium name="Lawrence Berkeley National Laboratory"/>
            <person name="Nybo J.L."/>
            <person name="Vesth T.C."/>
            <person name="Theobald S."/>
            <person name="Frisvad J.C."/>
            <person name="Larsen T.O."/>
            <person name="Kjaerboelling I."/>
            <person name="Rothschild-Mancinelli K."/>
            <person name="Lyhne E.K."/>
            <person name="Kogle M.E."/>
            <person name="Barry K."/>
            <person name="Clum A."/>
            <person name="Na H."/>
            <person name="Ledsgaard L."/>
            <person name="Lin J."/>
            <person name="Lipzen A."/>
            <person name="Kuo A."/>
            <person name="Riley R."/>
            <person name="Mondo S."/>
            <person name="Labutti K."/>
            <person name="Haridas S."/>
            <person name="Pangalinan J."/>
            <person name="Salamov A.A."/>
            <person name="Simmons B.A."/>
            <person name="Magnuson J.K."/>
            <person name="Chen J."/>
            <person name="Drula E."/>
            <person name="Henrissat B."/>
            <person name="Wiebenga A."/>
            <person name="Lubbers R.J."/>
            <person name="Gomes A.C."/>
            <person name="Macurrencykelacurrency M.R."/>
            <person name="Stajich J."/>
            <person name="Grigoriev I.V."/>
            <person name="Mortensen U.H."/>
            <person name="De Vries R.P."/>
            <person name="Baker S.E."/>
            <person name="Andersen M.R."/>
        </authorList>
    </citation>
    <scope>NUCLEOTIDE SEQUENCE [LARGE SCALE GENOMIC DNA]</scope>
    <source>
        <strain evidence="2 3">CBS 449.75</strain>
    </source>
</reference>
<dbReference type="GeneID" id="98150385"/>
<evidence type="ECO:0000313" key="3">
    <source>
        <dbReference type="Proteomes" id="UP001610432"/>
    </source>
</evidence>
<feature type="compositionally biased region" description="Polar residues" evidence="1">
    <location>
        <begin position="239"/>
        <end position="255"/>
    </location>
</feature>